<dbReference type="GeneID" id="25910631"/>
<evidence type="ECO:0000313" key="3">
    <source>
        <dbReference type="Proteomes" id="UP000054560"/>
    </source>
</evidence>
<evidence type="ECO:0000256" key="1">
    <source>
        <dbReference type="SAM" id="SignalP"/>
    </source>
</evidence>
<feature type="chain" id="PRO_5005538765" evidence="1">
    <location>
        <begin position="22"/>
        <end position="197"/>
    </location>
</feature>
<dbReference type="AlphaFoldDB" id="A0A0L0FMZ6"/>
<sequence length="197" mass="21318">MYSQIKLSAALLLSASFVAHAGVTRRQECNSLVISIDDSISYGNSEPQNDPDSPALIITNASNVTTAGGPSSSDSKCVYFYRPDSNALADELDCEGTEEECAEEKYDGQHLYTGDVWPYIITDPECEITFDDTVADNSTLREDGFIQVDSEGVVTIGGLPIYQYPDDTAEECLCNFGPWASVGPDGASPQFEVTQRT</sequence>
<organism evidence="2 3">
    <name type="scientific">Sphaeroforma arctica JP610</name>
    <dbReference type="NCBI Taxonomy" id="667725"/>
    <lineage>
        <taxon>Eukaryota</taxon>
        <taxon>Ichthyosporea</taxon>
        <taxon>Ichthyophonida</taxon>
        <taxon>Sphaeroforma</taxon>
    </lineage>
</organism>
<feature type="signal peptide" evidence="1">
    <location>
        <begin position="1"/>
        <end position="21"/>
    </location>
</feature>
<accession>A0A0L0FMZ6</accession>
<dbReference type="EMBL" id="KQ242739">
    <property type="protein sequence ID" value="KNC77413.1"/>
    <property type="molecule type" value="Genomic_DNA"/>
</dbReference>
<dbReference type="Proteomes" id="UP000054560">
    <property type="component" value="Unassembled WGS sequence"/>
</dbReference>
<keyword evidence="3" id="KW-1185">Reference proteome</keyword>
<protein>
    <submittedName>
        <fullName evidence="2">Uncharacterized protein</fullName>
    </submittedName>
</protein>
<evidence type="ECO:0000313" key="2">
    <source>
        <dbReference type="EMBL" id="KNC77413.1"/>
    </source>
</evidence>
<name>A0A0L0FMZ6_9EUKA</name>
<proteinExistence type="predicted"/>
<keyword evidence="1" id="KW-0732">Signal</keyword>
<dbReference type="RefSeq" id="XP_014151315.1">
    <property type="nucleotide sequence ID" value="XM_014295840.1"/>
</dbReference>
<gene>
    <name evidence="2" type="ORF">SARC_10127</name>
</gene>
<reference evidence="2 3" key="1">
    <citation type="submission" date="2011-02" db="EMBL/GenBank/DDBJ databases">
        <title>The Genome Sequence of Sphaeroforma arctica JP610.</title>
        <authorList>
            <consortium name="The Broad Institute Genome Sequencing Platform"/>
            <person name="Russ C."/>
            <person name="Cuomo C."/>
            <person name="Young S.K."/>
            <person name="Zeng Q."/>
            <person name="Gargeya S."/>
            <person name="Alvarado L."/>
            <person name="Berlin A."/>
            <person name="Chapman S.B."/>
            <person name="Chen Z."/>
            <person name="Freedman E."/>
            <person name="Gellesch M."/>
            <person name="Goldberg J."/>
            <person name="Griggs A."/>
            <person name="Gujja S."/>
            <person name="Heilman E."/>
            <person name="Heiman D."/>
            <person name="Howarth C."/>
            <person name="Mehta T."/>
            <person name="Neiman D."/>
            <person name="Pearson M."/>
            <person name="Roberts A."/>
            <person name="Saif S."/>
            <person name="Shea T."/>
            <person name="Shenoy N."/>
            <person name="Sisk P."/>
            <person name="Stolte C."/>
            <person name="Sykes S."/>
            <person name="White J."/>
            <person name="Yandava C."/>
            <person name="Burger G."/>
            <person name="Gray M.W."/>
            <person name="Holland P.W.H."/>
            <person name="King N."/>
            <person name="Lang F.B.F."/>
            <person name="Roger A.J."/>
            <person name="Ruiz-Trillo I."/>
            <person name="Haas B."/>
            <person name="Nusbaum C."/>
            <person name="Birren B."/>
        </authorList>
    </citation>
    <scope>NUCLEOTIDE SEQUENCE [LARGE SCALE GENOMIC DNA]</scope>
    <source>
        <strain evidence="2 3">JP610</strain>
    </source>
</reference>